<organism evidence="1">
    <name type="scientific">marine sediment metagenome</name>
    <dbReference type="NCBI Taxonomy" id="412755"/>
    <lineage>
        <taxon>unclassified sequences</taxon>
        <taxon>metagenomes</taxon>
        <taxon>ecological metagenomes</taxon>
    </lineage>
</organism>
<dbReference type="AlphaFoldDB" id="X0YXD1"/>
<sequence length="53" mass="6312">MDKQSEEKKKSDKIWVRHTMKTSVDYLTVALRNNRREIFFNFSAQPPLIALDD</sequence>
<feature type="non-terminal residue" evidence="1">
    <location>
        <position position="53"/>
    </location>
</feature>
<gene>
    <name evidence="1" type="ORF">S01H1_77477</name>
</gene>
<evidence type="ECO:0000313" key="1">
    <source>
        <dbReference type="EMBL" id="GAG51212.1"/>
    </source>
</evidence>
<accession>X0YXD1</accession>
<dbReference type="EMBL" id="BARS01052074">
    <property type="protein sequence ID" value="GAG51212.1"/>
    <property type="molecule type" value="Genomic_DNA"/>
</dbReference>
<comment type="caution">
    <text evidence="1">The sequence shown here is derived from an EMBL/GenBank/DDBJ whole genome shotgun (WGS) entry which is preliminary data.</text>
</comment>
<name>X0YXD1_9ZZZZ</name>
<reference evidence="1" key="1">
    <citation type="journal article" date="2014" name="Front. Microbiol.">
        <title>High frequency of phylogenetically diverse reductive dehalogenase-homologous genes in deep subseafloor sedimentary metagenomes.</title>
        <authorList>
            <person name="Kawai M."/>
            <person name="Futagami T."/>
            <person name="Toyoda A."/>
            <person name="Takaki Y."/>
            <person name="Nishi S."/>
            <person name="Hori S."/>
            <person name="Arai W."/>
            <person name="Tsubouchi T."/>
            <person name="Morono Y."/>
            <person name="Uchiyama I."/>
            <person name="Ito T."/>
            <person name="Fujiyama A."/>
            <person name="Inagaki F."/>
            <person name="Takami H."/>
        </authorList>
    </citation>
    <scope>NUCLEOTIDE SEQUENCE</scope>
    <source>
        <strain evidence="1">Expedition CK06-06</strain>
    </source>
</reference>
<proteinExistence type="predicted"/>
<protein>
    <submittedName>
        <fullName evidence="1">Uncharacterized protein</fullName>
    </submittedName>
</protein>